<keyword evidence="4" id="KW-0813">Transport</keyword>
<evidence type="ECO:0000313" key="11">
    <source>
        <dbReference type="EMBL" id="MFJ5444747.1"/>
    </source>
</evidence>
<keyword evidence="8" id="KW-0653">Protein transport</keyword>
<accession>A0ABW8GI26</accession>
<gene>
    <name evidence="11" type="primary">fliJ</name>
    <name evidence="11" type="ORF">ACIKP9_00745</name>
</gene>
<evidence type="ECO:0000256" key="7">
    <source>
        <dbReference type="ARBA" id="ARBA00022795"/>
    </source>
</evidence>
<dbReference type="PANTHER" id="PTHR38786">
    <property type="entry name" value="FLAGELLAR FLIJ PROTEIN"/>
    <property type="match status" value="1"/>
</dbReference>
<keyword evidence="11" id="KW-0969">Cilium</keyword>
<evidence type="ECO:0000313" key="12">
    <source>
        <dbReference type="Proteomes" id="UP001617669"/>
    </source>
</evidence>
<evidence type="ECO:0000256" key="4">
    <source>
        <dbReference type="ARBA" id="ARBA00022448"/>
    </source>
</evidence>
<evidence type="ECO:0000256" key="10">
    <source>
        <dbReference type="ARBA" id="ARBA00023225"/>
    </source>
</evidence>
<keyword evidence="7" id="KW-1005">Bacterial flagellum biogenesis</keyword>
<keyword evidence="9" id="KW-0472">Membrane</keyword>
<dbReference type="PRINTS" id="PR01004">
    <property type="entry name" value="FLGFLIJ"/>
</dbReference>
<sequence length="150" mass="17592">MSKQKRVVLTTLQGLAEKDVDVAADRLGEANRQLAESEKSLSLLMQYRADYVSQRDQAMTNGMTAEIYQNYQSFLGKLSQAIVSQTENVERLRQVHHLRKQEWQECQKKKMSYDVLIDRADKRENAIELKRDQKMMDEHAMRVSRNQSRQ</sequence>
<protein>
    <recommendedName>
        <fullName evidence="3">Flagellar FliJ protein</fullName>
    </recommendedName>
</protein>
<proteinExistence type="inferred from homology"/>
<organism evidence="11 12">
    <name type="scientific">Methylobacillus methanolivorans</name>
    <dbReference type="NCBI Taxonomy" id="1848927"/>
    <lineage>
        <taxon>Bacteria</taxon>
        <taxon>Pseudomonadati</taxon>
        <taxon>Pseudomonadota</taxon>
        <taxon>Betaproteobacteria</taxon>
        <taxon>Nitrosomonadales</taxon>
        <taxon>Methylophilaceae</taxon>
        <taxon>Methylobacillus</taxon>
    </lineage>
</organism>
<evidence type="ECO:0000256" key="9">
    <source>
        <dbReference type="ARBA" id="ARBA00023136"/>
    </source>
</evidence>
<keyword evidence="6" id="KW-0145">Chemotaxis</keyword>
<dbReference type="EMBL" id="JBIWXY010000001">
    <property type="protein sequence ID" value="MFJ5444747.1"/>
    <property type="molecule type" value="Genomic_DNA"/>
</dbReference>
<evidence type="ECO:0000256" key="2">
    <source>
        <dbReference type="ARBA" id="ARBA00010004"/>
    </source>
</evidence>
<keyword evidence="11" id="KW-0282">Flagellum</keyword>
<dbReference type="InterPro" id="IPR052570">
    <property type="entry name" value="FliJ"/>
</dbReference>
<comment type="subcellular location">
    <subcellularLocation>
        <location evidence="1">Cell membrane</location>
        <topology evidence="1">Peripheral membrane protein</topology>
        <orientation evidence="1">Cytoplasmic side</orientation>
    </subcellularLocation>
</comment>
<keyword evidence="12" id="KW-1185">Reference proteome</keyword>
<dbReference type="RefSeq" id="WP_400877985.1">
    <property type="nucleotide sequence ID" value="NZ_JBIWXY010000001.1"/>
</dbReference>
<dbReference type="PANTHER" id="PTHR38786:SF1">
    <property type="entry name" value="FLAGELLAR FLIJ PROTEIN"/>
    <property type="match status" value="1"/>
</dbReference>
<evidence type="ECO:0000256" key="6">
    <source>
        <dbReference type="ARBA" id="ARBA00022500"/>
    </source>
</evidence>
<dbReference type="InterPro" id="IPR012823">
    <property type="entry name" value="Flagell_FliJ"/>
</dbReference>
<name>A0ABW8GI26_9PROT</name>
<dbReference type="Proteomes" id="UP001617669">
    <property type="component" value="Unassembled WGS sequence"/>
</dbReference>
<comment type="similarity">
    <text evidence="2">Belongs to the FliJ family.</text>
</comment>
<evidence type="ECO:0000256" key="1">
    <source>
        <dbReference type="ARBA" id="ARBA00004413"/>
    </source>
</evidence>
<dbReference type="NCBIfam" id="TIGR02473">
    <property type="entry name" value="flagell_FliJ"/>
    <property type="match status" value="1"/>
</dbReference>
<dbReference type="InterPro" id="IPR018006">
    <property type="entry name" value="Flag_FliJ_proteobac"/>
</dbReference>
<reference evidence="11 12" key="1">
    <citation type="submission" date="2024-11" db="EMBL/GenBank/DDBJ databases">
        <authorList>
            <person name="Kaparullina E.N."/>
            <person name="Delegan Y.A."/>
            <person name="Doronina N.V."/>
        </authorList>
    </citation>
    <scope>NUCLEOTIDE SEQUENCE [LARGE SCALE GENOMIC DNA]</scope>
    <source>
        <strain evidence="11 12">7sh_L</strain>
    </source>
</reference>
<dbReference type="Gene3D" id="1.10.287.1700">
    <property type="match status" value="1"/>
</dbReference>
<evidence type="ECO:0000256" key="8">
    <source>
        <dbReference type="ARBA" id="ARBA00022927"/>
    </source>
</evidence>
<dbReference type="InterPro" id="IPR053716">
    <property type="entry name" value="Flag_assembly_chemotaxis_eff"/>
</dbReference>
<dbReference type="Pfam" id="PF02050">
    <property type="entry name" value="FliJ"/>
    <property type="match status" value="1"/>
</dbReference>
<evidence type="ECO:0000256" key="3">
    <source>
        <dbReference type="ARBA" id="ARBA00020392"/>
    </source>
</evidence>
<keyword evidence="10" id="KW-1006">Bacterial flagellum protein export</keyword>
<keyword evidence="5" id="KW-1003">Cell membrane</keyword>
<comment type="caution">
    <text evidence="11">The sequence shown here is derived from an EMBL/GenBank/DDBJ whole genome shotgun (WGS) entry which is preliminary data.</text>
</comment>
<dbReference type="PIRSF" id="PIRSF019404">
    <property type="entry name" value="FliJ"/>
    <property type="match status" value="1"/>
</dbReference>
<keyword evidence="11" id="KW-0966">Cell projection</keyword>
<evidence type="ECO:0000256" key="5">
    <source>
        <dbReference type="ARBA" id="ARBA00022475"/>
    </source>
</evidence>